<proteinExistence type="predicted"/>
<sequence length="187" mass="21436">MTDTVPARAREVLRFWFTETPAKKRFSSSPEFDAEITERFKDLQVELSNFTKPEWIETPEALLAAVVVLDQFSRNIYRGSGEAFASDDKALLLAELGIACGHLDHWGSDRGNFLLMPLMHAEHLPTLERCCALFEQRYPEDEGSLTFARRHREPIARFGRYPSRNEAMGRETTPEEKAFLDEHPSGF</sequence>
<dbReference type="Proteomes" id="UP000536835">
    <property type="component" value="Unassembled WGS sequence"/>
</dbReference>
<dbReference type="Pfam" id="PF06041">
    <property type="entry name" value="DUF924"/>
    <property type="match status" value="1"/>
</dbReference>
<dbReference type="Gene3D" id="1.20.58.320">
    <property type="entry name" value="TPR-like"/>
    <property type="match status" value="1"/>
</dbReference>
<dbReference type="SUPFAM" id="SSF48452">
    <property type="entry name" value="TPR-like"/>
    <property type="match status" value="1"/>
</dbReference>
<gene>
    <name evidence="2" type="ORF">HK107_09540</name>
</gene>
<comment type="caution">
    <text evidence="2">The sequence shown here is derived from an EMBL/GenBank/DDBJ whole genome shotgun (WGS) entry which is preliminary data.</text>
</comment>
<keyword evidence="3" id="KW-1185">Reference proteome</keyword>
<protein>
    <submittedName>
        <fullName evidence="2">DUF924 domain-containing protein</fullName>
    </submittedName>
</protein>
<feature type="region of interest" description="Disordered" evidence="1">
    <location>
        <begin position="165"/>
        <end position="187"/>
    </location>
</feature>
<evidence type="ECO:0000313" key="3">
    <source>
        <dbReference type="Proteomes" id="UP000536835"/>
    </source>
</evidence>
<dbReference type="AlphaFoldDB" id="A0A7Y3RM08"/>
<dbReference type="InterPro" id="IPR010323">
    <property type="entry name" value="DUF924"/>
</dbReference>
<name>A0A7Y3RM08_9PROT</name>
<accession>A0A7Y3RM08</accession>
<dbReference type="InterPro" id="IPR011990">
    <property type="entry name" value="TPR-like_helical_dom_sf"/>
</dbReference>
<dbReference type="EMBL" id="JABFCX010000003">
    <property type="protein sequence ID" value="NNU16562.1"/>
    <property type="molecule type" value="Genomic_DNA"/>
</dbReference>
<evidence type="ECO:0000313" key="2">
    <source>
        <dbReference type="EMBL" id="NNU16562.1"/>
    </source>
</evidence>
<dbReference type="Gene3D" id="1.25.40.10">
    <property type="entry name" value="Tetratricopeptide repeat domain"/>
    <property type="match status" value="1"/>
</dbReference>
<feature type="compositionally biased region" description="Basic and acidic residues" evidence="1">
    <location>
        <begin position="167"/>
        <end position="187"/>
    </location>
</feature>
<organism evidence="2 3">
    <name type="scientific">Parvularcula mediterranea</name>
    <dbReference type="NCBI Taxonomy" id="2732508"/>
    <lineage>
        <taxon>Bacteria</taxon>
        <taxon>Pseudomonadati</taxon>
        <taxon>Pseudomonadota</taxon>
        <taxon>Alphaproteobacteria</taxon>
        <taxon>Parvularculales</taxon>
        <taxon>Parvularculaceae</taxon>
        <taxon>Parvularcula</taxon>
    </lineage>
</organism>
<dbReference type="RefSeq" id="WP_173199139.1">
    <property type="nucleotide sequence ID" value="NZ_JABFCX010000003.1"/>
</dbReference>
<evidence type="ECO:0000256" key="1">
    <source>
        <dbReference type="SAM" id="MobiDB-lite"/>
    </source>
</evidence>
<reference evidence="2 3" key="1">
    <citation type="submission" date="2020-05" db="EMBL/GenBank/DDBJ databases">
        <title>Parvularcula mediterraneae sp. nov., isolated from polypropylene straw from shallow seawater of the seashore of Laganas in Zakynthos island, Greece.</title>
        <authorList>
            <person name="Szabo I."/>
            <person name="Al-Omari J."/>
            <person name="Rado J."/>
            <person name="Szerdahelyi G.S."/>
        </authorList>
    </citation>
    <scope>NUCLEOTIDE SEQUENCE [LARGE SCALE GENOMIC DNA]</scope>
    <source>
        <strain evidence="2 3">ZS-1/3</strain>
    </source>
</reference>